<feature type="domain" description="Acyl-CoA thioesterase-like N-terminal HotDog" evidence="3">
    <location>
        <begin position="25"/>
        <end position="115"/>
    </location>
</feature>
<comment type="caution">
    <text evidence="5">The sequence shown here is derived from an EMBL/GenBank/DDBJ whole genome shotgun (WGS) entry which is preliminary data.</text>
</comment>
<evidence type="ECO:0000259" key="3">
    <source>
        <dbReference type="Pfam" id="PF13622"/>
    </source>
</evidence>
<dbReference type="InterPro" id="IPR049449">
    <property type="entry name" value="TesB_ACOT8-like_N"/>
</dbReference>
<dbReference type="GO" id="GO:0009062">
    <property type="term" value="P:fatty acid catabolic process"/>
    <property type="evidence" value="ECO:0007669"/>
    <property type="project" value="TreeGrafter"/>
</dbReference>
<evidence type="ECO:0000313" key="6">
    <source>
        <dbReference type="Proteomes" id="UP000193689"/>
    </source>
</evidence>
<proteinExistence type="inferred from homology"/>
<dbReference type="GO" id="GO:0047617">
    <property type="term" value="F:fatty acyl-CoA hydrolase activity"/>
    <property type="evidence" value="ECO:0007669"/>
    <property type="project" value="InterPro"/>
</dbReference>
<dbReference type="Proteomes" id="UP000193689">
    <property type="component" value="Unassembled WGS sequence"/>
</dbReference>
<dbReference type="CDD" id="cd03445">
    <property type="entry name" value="Thioesterase_II_repeat2"/>
    <property type="match status" value="1"/>
</dbReference>
<comment type="similarity">
    <text evidence="1">Belongs to the C/M/P thioester hydrolase family.</text>
</comment>
<reference evidence="5 6" key="1">
    <citation type="submission" date="2016-07" db="EMBL/GenBank/DDBJ databases">
        <title>Pervasive Adenine N6-methylation of Active Genes in Fungi.</title>
        <authorList>
            <consortium name="DOE Joint Genome Institute"/>
            <person name="Mondo S.J."/>
            <person name="Dannebaum R.O."/>
            <person name="Kuo R.C."/>
            <person name="Labutti K."/>
            <person name="Haridas S."/>
            <person name="Kuo A."/>
            <person name="Salamov A."/>
            <person name="Ahrendt S.R."/>
            <person name="Lipzen A."/>
            <person name="Sullivan W."/>
            <person name="Andreopoulos W.B."/>
            <person name="Clum A."/>
            <person name="Lindquist E."/>
            <person name="Daum C."/>
            <person name="Ramamoorthy G.K."/>
            <person name="Gryganskyi A."/>
            <person name="Culley D."/>
            <person name="Magnuson J.K."/>
            <person name="James T.Y."/>
            <person name="O'Malley M.A."/>
            <person name="Stajich J.E."/>
            <person name="Spatafora J.W."/>
            <person name="Visel A."/>
            <person name="Grigoriev I.V."/>
        </authorList>
    </citation>
    <scope>NUCLEOTIDE SEQUENCE [LARGE SCALE GENOMIC DNA]</scope>
    <source>
        <strain evidence="5 6">CBS 129021</strain>
    </source>
</reference>
<dbReference type="InterPro" id="IPR029069">
    <property type="entry name" value="HotDog_dom_sf"/>
</dbReference>
<dbReference type="STRING" id="1141098.A0A1Y2E8B1"/>
<dbReference type="Gene3D" id="2.40.160.210">
    <property type="entry name" value="Acyl-CoA thioesterase, double hotdog domain"/>
    <property type="match status" value="1"/>
</dbReference>
<protein>
    <submittedName>
        <fullName evidence="5">Thioesterase-like superfamily-domain-containing protein</fullName>
    </submittedName>
</protein>
<dbReference type="Pfam" id="PF13622">
    <property type="entry name" value="4HBT_3"/>
    <property type="match status" value="1"/>
</dbReference>
<dbReference type="InterPro" id="IPR042171">
    <property type="entry name" value="Acyl-CoA_hotdog"/>
</dbReference>
<evidence type="ECO:0000256" key="2">
    <source>
        <dbReference type="ARBA" id="ARBA00022801"/>
    </source>
</evidence>
<dbReference type="EMBL" id="MCFJ01000004">
    <property type="protein sequence ID" value="ORY67516.1"/>
    <property type="molecule type" value="Genomic_DNA"/>
</dbReference>
<name>A0A1Y2E8B1_9PEZI</name>
<dbReference type="OrthoDB" id="68328at2759"/>
<dbReference type="InParanoid" id="A0A1Y2E8B1"/>
<dbReference type="GO" id="GO:0006637">
    <property type="term" value="P:acyl-CoA metabolic process"/>
    <property type="evidence" value="ECO:0007669"/>
    <property type="project" value="InterPro"/>
</dbReference>
<dbReference type="Pfam" id="PF20789">
    <property type="entry name" value="4HBT_3C"/>
    <property type="match status" value="1"/>
</dbReference>
<sequence length="328" mass="35884">MAETLAAQLAVEQTGPGEFISQSLPAWMGNSLPIAYGGCTLGIATRAAIVTVPSSHSLYSLVGHYLGPASIKQKLLCTVHTMRNTKNFATRRVEVKQHQPDGKLRVCLELLADFHVQEPELMSYSALPSHPYSGPDSNPTIPALATSLANEGKLDKRQAALAVAPDGMFKMTTKYFDMRPCVEGPAGQTLFGLARGIPTTQDELSVTEKASAEWVKTWDKVDGVGERMATLSFLMDGALAFLPLAHSSMWFDDTEANSSLDFALRIFVPNIDLGDWHLRERKTHAAGFGRQYSEGRLWDEKGTLVACMTQQCILRPKMAPKTKTKAEL</sequence>
<organism evidence="5 6">
    <name type="scientific">Pseudomassariella vexata</name>
    <dbReference type="NCBI Taxonomy" id="1141098"/>
    <lineage>
        <taxon>Eukaryota</taxon>
        <taxon>Fungi</taxon>
        <taxon>Dikarya</taxon>
        <taxon>Ascomycota</taxon>
        <taxon>Pezizomycotina</taxon>
        <taxon>Sordariomycetes</taxon>
        <taxon>Xylariomycetidae</taxon>
        <taxon>Amphisphaeriales</taxon>
        <taxon>Pseudomassariaceae</taxon>
        <taxon>Pseudomassariella</taxon>
    </lineage>
</organism>
<dbReference type="PANTHER" id="PTHR11066:SF35">
    <property type="entry name" value="ACYL-COA THIOESTERASE II"/>
    <property type="match status" value="1"/>
</dbReference>
<gene>
    <name evidence="5" type="ORF">BCR38DRAFT_427308</name>
</gene>
<dbReference type="GO" id="GO:0005782">
    <property type="term" value="C:peroxisomal matrix"/>
    <property type="evidence" value="ECO:0007669"/>
    <property type="project" value="UniProtKB-SubCell"/>
</dbReference>
<evidence type="ECO:0000313" key="5">
    <source>
        <dbReference type="EMBL" id="ORY67516.1"/>
    </source>
</evidence>
<keyword evidence="6" id="KW-1185">Reference proteome</keyword>
<dbReference type="RefSeq" id="XP_040718140.1">
    <property type="nucleotide sequence ID" value="XM_040859829.1"/>
</dbReference>
<dbReference type="SUPFAM" id="SSF54637">
    <property type="entry name" value="Thioesterase/thiol ester dehydrase-isomerase"/>
    <property type="match status" value="2"/>
</dbReference>
<feature type="domain" description="Acyl-CoA thioesterase-like C-terminal" evidence="4">
    <location>
        <begin position="203"/>
        <end position="313"/>
    </location>
</feature>
<dbReference type="GeneID" id="63776041"/>
<evidence type="ECO:0000256" key="1">
    <source>
        <dbReference type="ARBA" id="ARBA00006538"/>
    </source>
</evidence>
<evidence type="ECO:0000259" key="4">
    <source>
        <dbReference type="Pfam" id="PF20789"/>
    </source>
</evidence>
<dbReference type="InterPro" id="IPR003703">
    <property type="entry name" value="Acyl_CoA_thio"/>
</dbReference>
<dbReference type="InterPro" id="IPR049450">
    <property type="entry name" value="ACOT8-like_C"/>
</dbReference>
<keyword evidence="2" id="KW-0378">Hydrolase</keyword>
<dbReference type="AlphaFoldDB" id="A0A1Y2E8B1"/>
<dbReference type="CDD" id="cd03444">
    <property type="entry name" value="Thioesterase_II_repeat1"/>
    <property type="match status" value="1"/>
</dbReference>
<dbReference type="PANTHER" id="PTHR11066">
    <property type="entry name" value="ACYL-COA THIOESTERASE"/>
    <property type="match status" value="1"/>
</dbReference>
<accession>A0A1Y2E8B1</accession>